<dbReference type="HAMAP" id="MF_00634">
    <property type="entry name" value="UPF0235"/>
    <property type="match status" value="1"/>
</dbReference>
<dbReference type="PANTHER" id="PTHR13420:SF7">
    <property type="entry name" value="UPF0235 PROTEIN C15ORF40"/>
    <property type="match status" value="1"/>
</dbReference>
<comment type="similarity">
    <text evidence="1 2">Belongs to the UPF0235 family.</text>
</comment>
<dbReference type="EMBL" id="JAKFGM010000001">
    <property type="protein sequence ID" value="MCF2514415.1"/>
    <property type="molecule type" value="Genomic_DNA"/>
</dbReference>
<gene>
    <name evidence="3" type="ORF">LVY65_04960</name>
</gene>
<dbReference type="Proteomes" id="UP001139410">
    <property type="component" value="Unassembled WGS sequence"/>
</dbReference>
<comment type="caution">
    <text evidence="3">The sequence shown here is derived from an EMBL/GenBank/DDBJ whole genome shotgun (WGS) entry which is preliminary data.</text>
</comment>
<dbReference type="RefSeq" id="WP_235066879.1">
    <property type="nucleotide sequence ID" value="NZ_JAKFGM010000001.1"/>
</dbReference>
<dbReference type="Gene3D" id="3.30.1200.10">
    <property type="entry name" value="YggU-like"/>
    <property type="match status" value="1"/>
</dbReference>
<evidence type="ECO:0000256" key="1">
    <source>
        <dbReference type="ARBA" id="ARBA00010364"/>
    </source>
</evidence>
<dbReference type="Pfam" id="PF02594">
    <property type="entry name" value="DUF167"/>
    <property type="match status" value="1"/>
</dbReference>
<dbReference type="NCBIfam" id="TIGR00251">
    <property type="entry name" value="DUF167 family protein"/>
    <property type="match status" value="1"/>
</dbReference>
<organism evidence="3 4">
    <name type="scientific">Sphingomonas cremea</name>
    <dbReference type="NCBI Taxonomy" id="2904799"/>
    <lineage>
        <taxon>Bacteria</taxon>
        <taxon>Pseudomonadati</taxon>
        <taxon>Pseudomonadota</taxon>
        <taxon>Alphaproteobacteria</taxon>
        <taxon>Sphingomonadales</taxon>
        <taxon>Sphingomonadaceae</taxon>
        <taxon>Sphingomonas</taxon>
    </lineage>
</organism>
<name>A0A9X1QJT9_9SPHN</name>
<evidence type="ECO:0000256" key="2">
    <source>
        <dbReference type="HAMAP-Rule" id="MF_00634"/>
    </source>
</evidence>
<proteinExistence type="inferred from homology"/>
<accession>A0A9X1QJT9</accession>
<protein>
    <recommendedName>
        <fullName evidence="2">UPF0235 protein LVY65_04960</fullName>
    </recommendedName>
</protein>
<reference evidence="3" key="1">
    <citation type="submission" date="2022-01" db="EMBL/GenBank/DDBJ databases">
        <authorList>
            <person name="Jo J.-H."/>
            <person name="Im W.-T."/>
        </authorList>
    </citation>
    <scope>NUCLEOTIDE SEQUENCE</scope>
    <source>
        <strain evidence="3">G124</strain>
    </source>
</reference>
<dbReference type="PANTHER" id="PTHR13420">
    <property type="entry name" value="UPF0235 PROTEIN C15ORF40"/>
    <property type="match status" value="1"/>
</dbReference>
<dbReference type="SUPFAM" id="SSF69786">
    <property type="entry name" value="YggU-like"/>
    <property type="match status" value="1"/>
</dbReference>
<evidence type="ECO:0000313" key="4">
    <source>
        <dbReference type="Proteomes" id="UP001139410"/>
    </source>
</evidence>
<dbReference type="InterPro" id="IPR003746">
    <property type="entry name" value="DUF167"/>
</dbReference>
<dbReference type="AlphaFoldDB" id="A0A9X1QJT9"/>
<dbReference type="GO" id="GO:0005737">
    <property type="term" value="C:cytoplasm"/>
    <property type="evidence" value="ECO:0007669"/>
    <property type="project" value="TreeGrafter"/>
</dbReference>
<dbReference type="InterPro" id="IPR036591">
    <property type="entry name" value="YggU-like_sf"/>
</dbReference>
<sequence>MKRPDAGCAIAIRVTTRSSKPGIGDWRKDADGREELEIRVSAAPTDGEANAAVIKLLAKKLGIPRSSIEIVSGESSRHKRIALAIDEAELRTRLS</sequence>
<keyword evidence="4" id="KW-1185">Reference proteome</keyword>
<evidence type="ECO:0000313" key="3">
    <source>
        <dbReference type="EMBL" id="MCF2514415.1"/>
    </source>
</evidence>
<dbReference type="SMART" id="SM01152">
    <property type="entry name" value="DUF167"/>
    <property type="match status" value="1"/>
</dbReference>